<keyword evidence="3" id="KW-0418">Kinase</keyword>
<dbReference type="Gene3D" id="1.10.510.10">
    <property type="entry name" value="Transferase(Phosphotransferase) domain 1"/>
    <property type="match status" value="1"/>
</dbReference>
<evidence type="ECO:0000259" key="2">
    <source>
        <dbReference type="PROSITE" id="PS50011"/>
    </source>
</evidence>
<feature type="region of interest" description="Disordered" evidence="1">
    <location>
        <begin position="1"/>
        <end position="57"/>
    </location>
</feature>
<dbReference type="GO" id="GO:0004674">
    <property type="term" value="F:protein serine/threonine kinase activity"/>
    <property type="evidence" value="ECO:0007669"/>
    <property type="project" value="TreeGrafter"/>
</dbReference>
<organism evidence="3">
    <name type="scientific">Rosellinia necatrix</name>
    <name type="common">White root-rot fungus</name>
    <dbReference type="NCBI Taxonomy" id="77044"/>
    <lineage>
        <taxon>Eukaryota</taxon>
        <taxon>Fungi</taxon>
        <taxon>Dikarya</taxon>
        <taxon>Ascomycota</taxon>
        <taxon>Pezizomycotina</taxon>
        <taxon>Sordariomycetes</taxon>
        <taxon>Xylariomycetidae</taxon>
        <taxon>Xylariales</taxon>
        <taxon>Xylariaceae</taxon>
        <taxon>Rosellinia</taxon>
    </lineage>
</organism>
<dbReference type="GO" id="GO:0005524">
    <property type="term" value="F:ATP binding"/>
    <property type="evidence" value="ECO:0007669"/>
    <property type="project" value="InterPro"/>
</dbReference>
<feature type="region of interest" description="Disordered" evidence="1">
    <location>
        <begin position="273"/>
        <end position="316"/>
    </location>
</feature>
<dbReference type="PROSITE" id="PS00108">
    <property type="entry name" value="PROTEIN_KINASE_ST"/>
    <property type="match status" value="1"/>
</dbReference>
<accession>A0A1W2TWV6</accession>
<feature type="domain" description="Protein kinase" evidence="2">
    <location>
        <begin position="363"/>
        <end position="635"/>
    </location>
</feature>
<protein>
    <submittedName>
        <fullName evidence="3">Putative serine threonine protein kinase-like protein</fullName>
    </submittedName>
</protein>
<sequence>MTRQGPSPKSIGTAVISGSGDADDASTTYSIQRQPKAEEDSPTAESASDQETIPFPTDYVESRMNAEKKVDANSRMAENTSDQETIPFPAGHVEAGIEEDMHKYAYVEPNFLITSLQQIARVNCRVLIQPNEPHDFEVPDAKWVTLRPFINELPRPGDGPVPAIKCLAIHESPDRVQYDIRGSVNCTIYFSPAYHAIQLENRSGKDLYIANPYYPELADNCPLTIHDRKCEVITPGPWVFRQAGGVCAFQAWVFPSKLVLDVIAPPVSRIAGSKRGLSQMNPSEPQTNKRKATGKETTRRDTTEREANDREVAKQDIPTNLHLENYTVVKRISCLSQLADKEMAHVHTLAVGDKKAQSSDFTLYRMRRIGNTHSSIIFQARHSKYPGKPMAIKIMKKAPGPPDFSQTRRWSKEIEVHCILECDYIVRVLGVEARLNAIFLESIDGKDLGHITWCKADKMFRGTLADAQAILDHMGQAIHYLRDKGVLHNDIKPSNIIYTGKRAVLIDFGLGTMGEFTEDASGTPWYVAPEFLGQKQRSTPAEVWALGIVMLYLLCRIALPESGLDVKSWLIWQVAKAVEEAVEQMKKWVKIVEIKAQELRKDGGSLHALVSRMVEPRPRKRITIDELVDAVRGLLISENDTNAEVVNSTA</sequence>
<dbReference type="Proteomes" id="UP000054516">
    <property type="component" value="Unassembled WGS sequence"/>
</dbReference>
<dbReference type="Pfam" id="PF00069">
    <property type="entry name" value="Pkinase"/>
    <property type="match status" value="1"/>
</dbReference>
<dbReference type="InterPro" id="IPR000719">
    <property type="entry name" value="Prot_kinase_dom"/>
</dbReference>
<gene>
    <name evidence="3" type="ORF">SAMD00023353_10900100</name>
</gene>
<dbReference type="SUPFAM" id="SSF56112">
    <property type="entry name" value="Protein kinase-like (PK-like)"/>
    <property type="match status" value="1"/>
</dbReference>
<evidence type="ECO:0000313" key="3">
    <source>
        <dbReference type="EMBL" id="GAP93170.1"/>
    </source>
</evidence>
<dbReference type="STRING" id="77044.A0A1W2TWV6"/>
<proteinExistence type="predicted"/>
<dbReference type="InterPro" id="IPR008271">
    <property type="entry name" value="Ser/Thr_kinase_AS"/>
</dbReference>
<dbReference type="AlphaFoldDB" id="A0A1W2TWV6"/>
<reference evidence="3" key="1">
    <citation type="submission" date="2016-03" db="EMBL/GenBank/DDBJ databases">
        <title>Draft genome sequence of Rosellinia necatrix.</title>
        <authorList>
            <person name="Kanematsu S."/>
        </authorList>
    </citation>
    <scope>NUCLEOTIDE SEQUENCE [LARGE SCALE GENOMIC DNA]</scope>
    <source>
        <strain evidence="3">W97</strain>
    </source>
</reference>
<feature type="region of interest" description="Disordered" evidence="1">
    <location>
        <begin position="68"/>
        <end position="87"/>
    </location>
</feature>
<dbReference type="PANTHER" id="PTHR44167:SF18">
    <property type="entry name" value="PROTEIN KINASE DOMAIN-CONTAINING PROTEIN"/>
    <property type="match status" value="1"/>
</dbReference>
<dbReference type="SMART" id="SM00220">
    <property type="entry name" value="S_TKc"/>
    <property type="match status" value="1"/>
</dbReference>
<dbReference type="GO" id="GO:0005634">
    <property type="term" value="C:nucleus"/>
    <property type="evidence" value="ECO:0007669"/>
    <property type="project" value="TreeGrafter"/>
</dbReference>
<evidence type="ECO:0000256" key="1">
    <source>
        <dbReference type="SAM" id="MobiDB-lite"/>
    </source>
</evidence>
<dbReference type="OrthoDB" id="1668230at2759"/>
<dbReference type="PANTHER" id="PTHR44167">
    <property type="entry name" value="OVARIAN-SPECIFIC SERINE/THREONINE-PROTEIN KINASE LOK-RELATED"/>
    <property type="match status" value="1"/>
</dbReference>
<feature type="compositionally biased region" description="Polar residues" evidence="1">
    <location>
        <begin position="276"/>
        <end position="286"/>
    </location>
</feature>
<dbReference type="GO" id="GO:0005737">
    <property type="term" value="C:cytoplasm"/>
    <property type="evidence" value="ECO:0007669"/>
    <property type="project" value="TreeGrafter"/>
</dbReference>
<name>A0A1W2TWV6_ROSNE</name>
<dbReference type="InterPro" id="IPR011009">
    <property type="entry name" value="Kinase-like_dom_sf"/>
</dbReference>
<dbReference type="GO" id="GO:0044773">
    <property type="term" value="P:mitotic DNA damage checkpoint signaling"/>
    <property type="evidence" value="ECO:0007669"/>
    <property type="project" value="TreeGrafter"/>
</dbReference>
<keyword evidence="4" id="KW-1185">Reference proteome</keyword>
<evidence type="ECO:0000313" key="4">
    <source>
        <dbReference type="Proteomes" id="UP000054516"/>
    </source>
</evidence>
<feature type="compositionally biased region" description="Basic and acidic residues" evidence="1">
    <location>
        <begin position="293"/>
        <end position="314"/>
    </location>
</feature>
<dbReference type="PROSITE" id="PS50011">
    <property type="entry name" value="PROTEIN_KINASE_DOM"/>
    <property type="match status" value="1"/>
</dbReference>
<dbReference type="EMBL" id="DF977554">
    <property type="protein sequence ID" value="GAP93170.1"/>
    <property type="molecule type" value="Genomic_DNA"/>
</dbReference>
<keyword evidence="3" id="KW-0808">Transferase</keyword>